<dbReference type="OMA" id="YAHNSYY"/>
<dbReference type="SMART" id="SM00305">
    <property type="entry name" value="HintC"/>
    <property type="match status" value="2"/>
</dbReference>
<dbReference type="SUPFAM" id="SSF56672">
    <property type="entry name" value="DNA/RNA polymerases"/>
    <property type="match status" value="2"/>
</dbReference>
<keyword evidence="12" id="KW-0239">DNA-directed DNA polymerase</keyword>
<dbReference type="InterPro" id="IPR003586">
    <property type="entry name" value="Hint_dom_C"/>
</dbReference>
<evidence type="ECO:0000256" key="2">
    <source>
        <dbReference type="ARBA" id="ARBA00012417"/>
    </source>
</evidence>
<evidence type="ECO:0000256" key="4">
    <source>
        <dbReference type="ARBA" id="ARBA00022679"/>
    </source>
</evidence>
<keyword evidence="8" id="KW-0677">Repeat</keyword>
<evidence type="ECO:0000256" key="13">
    <source>
        <dbReference type="ARBA" id="ARBA00023000"/>
    </source>
</evidence>
<keyword evidence="14" id="KW-0238">DNA-binding</keyword>
<dbReference type="SMART" id="SM00486">
    <property type="entry name" value="POLBc"/>
    <property type="match status" value="1"/>
</dbReference>
<dbReference type="InterPro" id="IPR036844">
    <property type="entry name" value="Hint_dom_sf"/>
</dbReference>
<dbReference type="Gene3D" id="3.30.420.10">
    <property type="entry name" value="Ribonuclease H-like superfamily/Ribonuclease H"/>
    <property type="match status" value="1"/>
</dbReference>
<evidence type="ECO:0000256" key="12">
    <source>
        <dbReference type="ARBA" id="ARBA00022932"/>
    </source>
</evidence>
<feature type="domain" description="DOD-type homing endonuclease" evidence="16">
    <location>
        <begin position="776"/>
        <end position="909"/>
    </location>
</feature>
<dbReference type="InterPro" id="IPR036397">
    <property type="entry name" value="RNaseH_sf"/>
</dbReference>
<evidence type="ECO:0000256" key="8">
    <source>
        <dbReference type="ARBA" id="ARBA00022737"/>
    </source>
</evidence>
<dbReference type="InterPro" id="IPR030934">
    <property type="entry name" value="Intein_C"/>
</dbReference>
<dbReference type="Gene3D" id="1.10.8.1330">
    <property type="entry name" value="Intein homing endonuclease, domain III"/>
    <property type="match status" value="1"/>
</dbReference>
<dbReference type="PROSITE" id="PS50819">
    <property type="entry name" value="INTEIN_ENDONUCLEASE"/>
    <property type="match status" value="1"/>
</dbReference>
<dbReference type="Gene3D" id="2.170.16.10">
    <property type="entry name" value="Hedgehog/Intein (Hint) domain"/>
    <property type="match status" value="2"/>
</dbReference>
<dbReference type="InterPro" id="IPR004860">
    <property type="entry name" value="LAGLIDADG_dom"/>
</dbReference>
<evidence type="ECO:0000256" key="15">
    <source>
        <dbReference type="ARBA" id="ARBA00049244"/>
    </source>
</evidence>
<dbReference type="GO" id="GO:0006261">
    <property type="term" value="P:DNA-templated DNA replication"/>
    <property type="evidence" value="ECO:0007669"/>
    <property type="project" value="TreeGrafter"/>
</dbReference>
<evidence type="ECO:0000256" key="5">
    <source>
        <dbReference type="ARBA" id="ARBA00022695"/>
    </source>
</evidence>
<dbReference type="Gene3D" id="1.10.10.1010">
    <property type="entry name" value="Intein homing endonuclease, domain IV"/>
    <property type="match status" value="1"/>
</dbReference>
<evidence type="ECO:0000256" key="10">
    <source>
        <dbReference type="ARBA" id="ARBA00022801"/>
    </source>
</evidence>
<dbReference type="PROSITE" id="PS50817">
    <property type="entry name" value="INTEIN_N_TER"/>
    <property type="match status" value="2"/>
</dbReference>
<evidence type="ECO:0000256" key="3">
    <source>
        <dbReference type="ARBA" id="ARBA00015749"/>
    </source>
</evidence>
<dbReference type="SUPFAM" id="SSF51294">
    <property type="entry name" value="Hedgehog/intein (Hint) domain"/>
    <property type="match status" value="2"/>
</dbReference>
<dbReference type="Gene3D" id="3.90.1600.10">
    <property type="entry name" value="Palm domain of DNA polymerase"/>
    <property type="match status" value="3"/>
</dbReference>
<dbReference type="EC" id="2.7.7.7" evidence="2"/>
<dbReference type="InterPro" id="IPR042087">
    <property type="entry name" value="DNA_pol_B_thumb"/>
</dbReference>
<dbReference type="InterPro" id="IPR006172">
    <property type="entry name" value="DNA-dir_DNA_pol_B"/>
</dbReference>
<dbReference type="Pfam" id="PF18714">
    <property type="entry name" value="PI-TkoII_IV"/>
    <property type="match status" value="1"/>
</dbReference>
<keyword evidence="9" id="KW-0255">Endonuclease</keyword>
<dbReference type="PROSITE" id="PS50818">
    <property type="entry name" value="INTEIN_C_TER"/>
    <property type="match status" value="2"/>
</dbReference>
<evidence type="ECO:0000256" key="1">
    <source>
        <dbReference type="ARBA" id="ARBA00005755"/>
    </source>
</evidence>
<proteinExistence type="inferred from homology"/>
<dbReference type="GO" id="GO:0004519">
    <property type="term" value="F:endonuclease activity"/>
    <property type="evidence" value="ECO:0007669"/>
    <property type="project" value="UniProtKB-KW"/>
</dbReference>
<dbReference type="SUPFAM" id="SSF55608">
    <property type="entry name" value="Homing endonucleases"/>
    <property type="match status" value="1"/>
</dbReference>
<dbReference type="GO" id="GO:0003677">
    <property type="term" value="F:DNA binding"/>
    <property type="evidence" value="ECO:0007669"/>
    <property type="project" value="UniProtKB-KW"/>
</dbReference>
<dbReference type="Proteomes" id="UP000053911">
    <property type="component" value="Unassembled WGS sequence"/>
</dbReference>
<dbReference type="GO" id="GO:0003887">
    <property type="term" value="F:DNA-directed DNA polymerase activity"/>
    <property type="evidence" value="ECO:0007669"/>
    <property type="project" value="UniProtKB-KW"/>
</dbReference>
<dbReference type="CDD" id="cd05780">
    <property type="entry name" value="DNA_polB_Kod1_like_exo"/>
    <property type="match status" value="1"/>
</dbReference>
<keyword evidence="7" id="KW-0540">Nuclease</keyword>
<dbReference type="InterPro" id="IPR006142">
    <property type="entry name" value="INTEIN"/>
</dbReference>
<keyword evidence="13" id="KW-0651">Protein splicing</keyword>
<dbReference type="InterPro" id="IPR006141">
    <property type="entry name" value="Intein_N"/>
</dbReference>
<dbReference type="GO" id="GO:0016787">
    <property type="term" value="F:hydrolase activity"/>
    <property type="evidence" value="ECO:0007669"/>
    <property type="project" value="UniProtKB-KW"/>
</dbReference>
<dbReference type="PATRIC" id="fig|172049.5.peg.514"/>
<keyword evidence="5" id="KW-0548">Nucleotidyltransferase</keyword>
<dbReference type="Pfam" id="PF14528">
    <property type="entry name" value="LAGLIDADG_3"/>
    <property type="match status" value="1"/>
</dbReference>
<name>A0A101ENU1_9EURY</name>
<dbReference type="SUPFAM" id="SSF53098">
    <property type="entry name" value="Ribonuclease H-like"/>
    <property type="match status" value="1"/>
</dbReference>
<evidence type="ECO:0000259" key="16">
    <source>
        <dbReference type="PROSITE" id="PS50819"/>
    </source>
</evidence>
<dbReference type="PRINTS" id="PR00379">
    <property type="entry name" value="INTEIN"/>
</dbReference>
<dbReference type="InterPro" id="IPR006133">
    <property type="entry name" value="DNA-dir_DNA_pol_B_exonuc"/>
</dbReference>
<dbReference type="Gene3D" id="1.10.287.690">
    <property type="entry name" value="Helix hairpin bin"/>
    <property type="match status" value="1"/>
</dbReference>
<gene>
    <name evidence="17" type="ORF">XD54_0134</name>
</gene>
<dbReference type="InterPro" id="IPR041005">
    <property type="entry name" value="PI-TkoII_IV"/>
</dbReference>
<dbReference type="NCBIfam" id="TIGR01445">
    <property type="entry name" value="intein_Nterm"/>
    <property type="match status" value="2"/>
</dbReference>
<dbReference type="GO" id="GO:0000166">
    <property type="term" value="F:nucleotide binding"/>
    <property type="evidence" value="ECO:0007669"/>
    <property type="project" value="InterPro"/>
</dbReference>
<dbReference type="Pfam" id="PF03104">
    <property type="entry name" value="DNA_pol_B_exo1"/>
    <property type="match status" value="1"/>
</dbReference>
<dbReference type="InterPro" id="IPR003587">
    <property type="entry name" value="Hint_dom_N"/>
</dbReference>
<comment type="catalytic activity">
    <reaction evidence="15">
        <text>DNA(n) + a 2'-deoxyribonucleoside 5'-triphosphate = DNA(n+1) + diphosphate</text>
        <dbReference type="Rhea" id="RHEA:22508"/>
        <dbReference type="Rhea" id="RHEA-COMP:17339"/>
        <dbReference type="Rhea" id="RHEA-COMP:17340"/>
        <dbReference type="ChEBI" id="CHEBI:33019"/>
        <dbReference type="ChEBI" id="CHEBI:61560"/>
        <dbReference type="ChEBI" id="CHEBI:173112"/>
        <dbReference type="EC" id="2.7.7.7"/>
    </reaction>
</comment>
<sequence>MILGADYITKDGKPIVRIFKKENGEFKIELDPHFQPYIYALLSEDSAIDEIKQIKGERHGKTVRIVDAVKVEKKFLKKPVKVWKLILEHPQDVPAIRNKIREHPAVQDIYEYDIPFAKRYLIDNGLIPMEGDEELKMLAFDIETFYHEGDEFGKGEIIMISYADEEGARVITWKNIDLPYVDVVSNEREMIKRFIQIIKEKDPDVIITYNGDNFDLPYLIKRAEKLGLRLILSRDNENPVPKIQRMGNSFAVEIKGRIHFDLFPVVKRAVNLPTYTLEAVYETVLGKHKSKLGAEEIAAIWETEEGLKKLAQYSMEDAKATYELGREFFPMEVELAKLIGQSVWDVSRSSTGNLVEWYMLRVAYERNELAPNRPSDEEYKRRLRTTYLGGYVKEPERGLWENIIYLDFRSLYPSIIVTHNVSPDTLERKGCQNYDVAPIVGYKFCKDFSGFIPSILEDLIETRQKIKKEMKSTIDPIKKKMLDYRQRAVKLLANSILPNEWLPIIENEEIKFVKIGEFIDRYMEEQKDRVRTVDNTEVLEVDNLFALSLNRESKESEVKKVRALIRHKYRGKVYAIGLNSGRKITVTGGHSLFTIRKGEIREVSGAEIKAGDLIVVPKKVKLNEKEVTINIPELILRLPDEATADIVMTIPVKGRKNFFKGMLRTLRWIFGEESKRIRTFNRYLFHLEKLGFVKLLPRGYEVTDWEGLKIYKQLYEKLVESLRYNGNKREYLVMFNDIKDVISSFPQKELEEWKIGTLNGFRMDCILKIDENFGKLLGYYVSEGYAGAQKNKTDGISYSVKLYNENPNILGDMKNAAERFFGKVRVGKNCVSISKKMAYLLMKCLCGVTAENKRIPPIIFNSPEPIRWAFLEAYFAGDGDVHPSKRLRLSTKSELLANQLIFFLNSLGVSSVKIGFDSGVYRVYINEDLQFLRTSREKNTYYSNLIPKEILEEIFGRKFQRNITFEKFKEFVDSGKLDKRKAKLLDFVLNGDIVLDRVKNVKKREYEGYVYDLSVEGNENFLVGFGLLYAHNSYYGYMGYPKARWYSKECAESVTAWGRHYIEMTIREIEEKFGFKVLYADSVTSDTEIIVKRNGRVEFVPIEKLFERVDYRLGEKEYCILESVEALTLDNRGRLVWKKVPYVMRHKAKKKVYRIWITNSWYIDVTEDHSLIVAEDGLKEAKPIEIEGKSLIATKDDLSGVEYIKPRTLEEIPYDGYVYDIEVEETHRFFANGILVHNTDGFYATIPGADPETIKKKAKEFLNYINSKLPGLLELEYEGFYLRGFFVTKKRYAVIDEEEKITTRGLEVVRRDWSEIAKETQARVLEAILREGSVEKAVEIVKEVVEAITKYKVPLEKLIIHEQITRELRDYKAVGPHVAIAKRLAAKGIKIKPGTIISYIVLRGSGKISDRVVLLTEYDPRKHKYDPDYYIENQVLPAVLRILEAFGYRKEDLKYQSSKQTGLESWLKK</sequence>
<dbReference type="NCBIfam" id="TIGR01443">
    <property type="entry name" value="intein_Cterm"/>
    <property type="match status" value="2"/>
</dbReference>
<dbReference type="InterPro" id="IPR012337">
    <property type="entry name" value="RNaseH-like_sf"/>
</dbReference>
<dbReference type="InterPro" id="IPR006134">
    <property type="entry name" value="DNA-dir_DNA_pol_B_multi_dom"/>
</dbReference>
<evidence type="ECO:0000313" key="18">
    <source>
        <dbReference type="Proteomes" id="UP000053911"/>
    </source>
</evidence>
<dbReference type="InterPro" id="IPR050240">
    <property type="entry name" value="DNA_pol_type-B"/>
</dbReference>
<evidence type="ECO:0000256" key="6">
    <source>
        <dbReference type="ARBA" id="ARBA00022705"/>
    </source>
</evidence>
<comment type="similarity">
    <text evidence="1">Belongs to the DNA polymerase type-B family.</text>
</comment>
<dbReference type="FunFam" id="3.30.342.10:FF:000015">
    <property type="entry name" value="DNA polymerase"/>
    <property type="match status" value="1"/>
</dbReference>
<dbReference type="GO" id="GO:0016539">
    <property type="term" value="P:intein-mediated protein splicing"/>
    <property type="evidence" value="ECO:0007669"/>
    <property type="project" value="InterPro"/>
</dbReference>
<evidence type="ECO:0000313" key="17">
    <source>
        <dbReference type="EMBL" id="KUK18574.1"/>
    </source>
</evidence>
<evidence type="ECO:0000256" key="7">
    <source>
        <dbReference type="ARBA" id="ARBA00022722"/>
    </source>
</evidence>
<dbReference type="PANTHER" id="PTHR10322">
    <property type="entry name" value="DNA POLYMERASE CATALYTIC SUBUNIT"/>
    <property type="match status" value="1"/>
</dbReference>
<comment type="caution">
    <text evidence="17">The sequence shown here is derived from an EMBL/GenBank/DDBJ whole genome shotgun (WGS) entry which is preliminary data.</text>
</comment>
<dbReference type="Pfam" id="PF00136">
    <property type="entry name" value="DNA_pol_B"/>
    <property type="match status" value="2"/>
</dbReference>
<dbReference type="FunFam" id="1.10.132.60:FF:000013">
    <property type="entry name" value="DNA polymerase Pol2"/>
    <property type="match status" value="1"/>
</dbReference>
<dbReference type="GeneID" id="8095913"/>
<dbReference type="CDD" id="cd00081">
    <property type="entry name" value="Hint"/>
    <property type="match status" value="3"/>
</dbReference>
<dbReference type="SMART" id="SM00306">
    <property type="entry name" value="HintN"/>
    <property type="match status" value="2"/>
</dbReference>
<dbReference type="EMBL" id="LGFD01000002">
    <property type="protein sequence ID" value="KUK18574.1"/>
    <property type="molecule type" value="Genomic_DNA"/>
</dbReference>
<keyword evidence="4" id="KW-0808">Transferase</keyword>
<keyword evidence="11" id="KW-0068">Autocatalytic cleavage</keyword>
<dbReference type="InterPro" id="IPR004042">
    <property type="entry name" value="Intein_endonuc_central"/>
</dbReference>
<dbReference type="PANTHER" id="PTHR10322:SF23">
    <property type="entry name" value="DNA POLYMERASE DELTA CATALYTIC SUBUNIT"/>
    <property type="match status" value="1"/>
</dbReference>
<dbReference type="Gene3D" id="3.30.342.10">
    <property type="entry name" value="DNA Polymerase, chain B, domain 1"/>
    <property type="match status" value="1"/>
</dbReference>
<dbReference type="Gene3D" id="3.10.28.10">
    <property type="entry name" value="Homing endonucleases"/>
    <property type="match status" value="1"/>
</dbReference>
<dbReference type="SMR" id="A0A101ENU1"/>
<dbReference type="Pfam" id="PF14890">
    <property type="entry name" value="Intein_splicing"/>
    <property type="match status" value="2"/>
</dbReference>
<dbReference type="InterPro" id="IPR043502">
    <property type="entry name" value="DNA/RNA_pol_sf"/>
</dbReference>
<dbReference type="InterPro" id="IPR023211">
    <property type="entry name" value="DNA_pol_palm_dom_sf"/>
</dbReference>
<evidence type="ECO:0000256" key="11">
    <source>
        <dbReference type="ARBA" id="ARBA00022813"/>
    </source>
</evidence>
<organism evidence="17 18">
    <name type="scientific">Thermococcus sibiricus</name>
    <dbReference type="NCBI Taxonomy" id="172049"/>
    <lineage>
        <taxon>Archaea</taxon>
        <taxon>Methanobacteriati</taxon>
        <taxon>Methanobacteriota</taxon>
        <taxon>Thermococci</taxon>
        <taxon>Thermococcales</taxon>
        <taxon>Thermococcaceae</taxon>
        <taxon>Thermococcus</taxon>
    </lineage>
</organism>
<keyword evidence="6" id="KW-0235">DNA replication</keyword>
<dbReference type="RefSeq" id="WP_015849196.1">
    <property type="nucleotide sequence ID" value="NZ_LGFD01000002.1"/>
</dbReference>
<evidence type="ECO:0000256" key="14">
    <source>
        <dbReference type="ARBA" id="ARBA00023125"/>
    </source>
</evidence>
<dbReference type="Gene3D" id="1.10.132.60">
    <property type="entry name" value="DNA polymerase family B, C-terminal domain"/>
    <property type="match status" value="1"/>
</dbReference>
<dbReference type="InterPro" id="IPR027434">
    <property type="entry name" value="Homing_endonucl"/>
</dbReference>
<protein>
    <recommendedName>
        <fullName evidence="3">DNA polymerase</fullName>
        <ecNumber evidence="2">2.7.7.7</ecNumber>
    </recommendedName>
</protein>
<keyword evidence="10" id="KW-0378">Hydrolase</keyword>
<evidence type="ECO:0000256" key="9">
    <source>
        <dbReference type="ARBA" id="ARBA00022759"/>
    </source>
</evidence>
<accession>A0A101ENU1</accession>
<reference evidence="18" key="1">
    <citation type="journal article" date="2015" name="MBio">
        <title>Genome-Resolved Metagenomic Analysis Reveals Roles for Candidate Phyla and Other Microbial Community Members in Biogeochemical Transformations in Oil Reservoirs.</title>
        <authorList>
            <person name="Hu P."/>
            <person name="Tom L."/>
            <person name="Singh A."/>
            <person name="Thomas B.C."/>
            <person name="Baker B.J."/>
            <person name="Piceno Y.M."/>
            <person name="Andersen G.L."/>
            <person name="Banfield J.F."/>
        </authorList>
    </citation>
    <scope>NUCLEOTIDE SEQUENCE [LARGE SCALE GENOMIC DNA]</scope>
</reference>
<dbReference type="NCBIfam" id="TIGR00592">
    <property type="entry name" value="pol2"/>
    <property type="match status" value="2"/>
</dbReference>